<accession>A0A177XVS7</accession>
<evidence type="ECO:0008006" key="3">
    <source>
        <dbReference type="Google" id="ProtNLM"/>
    </source>
</evidence>
<comment type="caution">
    <text evidence="1">The sequence shown here is derived from an EMBL/GenBank/DDBJ whole genome shotgun (WGS) entry which is preliminary data.</text>
</comment>
<evidence type="ECO:0000313" key="2">
    <source>
        <dbReference type="Proteomes" id="UP000078406"/>
    </source>
</evidence>
<dbReference type="AlphaFoldDB" id="A0A177XVS7"/>
<evidence type="ECO:0000313" key="1">
    <source>
        <dbReference type="EMBL" id="OAJ92446.1"/>
    </source>
</evidence>
<sequence length="148" mass="17512">MKHIDYIESRIEELKEHELDTFDDSPNYAVWLIAMLEYVFSEVRQKAAMSLDEPSYFDAPYKKLVAFGQNHLSKTAHEYLWTFVSMRNVLIHKGFPNAYESPMVKEPERHYAAIDLMRSPRSYFDIKEMKQVILSELSSLVYYDEKVS</sequence>
<dbReference type="RefSeq" id="WP_054963613.1">
    <property type="nucleotide sequence ID" value="NZ_LLEI02000082.1"/>
</dbReference>
<name>A0A177XVS7_9VIBR</name>
<proteinExistence type="predicted"/>
<dbReference type="Proteomes" id="UP000078406">
    <property type="component" value="Unassembled WGS sequence"/>
</dbReference>
<gene>
    <name evidence="1" type="ORF">APB76_19975</name>
</gene>
<organism evidence="1 2">
    <name type="scientific">Vibrio bivalvicida</name>
    <dbReference type="NCBI Taxonomy" id="1276888"/>
    <lineage>
        <taxon>Bacteria</taxon>
        <taxon>Pseudomonadati</taxon>
        <taxon>Pseudomonadota</taxon>
        <taxon>Gammaproteobacteria</taxon>
        <taxon>Vibrionales</taxon>
        <taxon>Vibrionaceae</taxon>
        <taxon>Vibrio</taxon>
        <taxon>Vibrio oreintalis group</taxon>
    </lineage>
</organism>
<protein>
    <recommendedName>
        <fullName evidence="3">Apea-like HEPN domain-containing protein</fullName>
    </recommendedName>
</protein>
<dbReference type="EMBL" id="LLEI02000082">
    <property type="protein sequence ID" value="OAJ92446.1"/>
    <property type="molecule type" value="Genomic_DNA"/>
</dbReference>
<reference evidence="1 2" key="1">
    <citation type="journal article" date="2016" name="Syst. Appl. Microbiol.">
        <title>Vibrio bivalvicida sp. nov., a novel larval pathogen for bivalve molluscs reared in a hatchery.</title>
        <authorList>
            <person name="Dubert J."/>
            <person name="Romalde J.L."/>
            <person name="Prado S."/>
            <person name="Barja J.L."/>
        </authorList>
    </citation>
    <scope>NUCLEOTIDE SEQUENCE [LARGE SCALE GENOMIC DNA]</scope>
    <source>
        <strain evidence="1 2">605</strain>
    </source>
</reference>